<feature type="region of interest" description="Disordered" evidence="1">
    <location>
        <begin position="1"/>
        <end position="30"/>
    </location>
</feature>
<dbReference type="Pfam" id="PF13917">
    <property type="entry name" value="zf-CCHC_3"/>
    <property type="match status" value="1"/>
</dbReference>
<feature type="region of interest" description="Disordered" evidence="1">
    <location>
        <begin position="124"/>
        <end position="200"/>
    </location>
</feature>
<reference evidence="2 3" key="1">
    <citation type="submission" date="2020-11" db="EMBL/GenBank/DDBJ databases">
        <title>Kefir isolates.</title>
        <authorList>
            <person name="Marcisauskas S."/>
            <person name="Kim Y."/>
            <person name="Blasche S."/>
        </authorList>
    </citation>
    <scope>NUCLEOTIDE SEQUENCE [LARGE SCALE GENOMIC DNA]</scope>
    <source>
        <strain evidence="2 3">KR</strain>
    </source>
</reference>
<keyword evidence="3" id="KW-1185">Reference proteome</keyword>
<evidence type="ECO:0000313" key="2">
    <source>
        <dbReference type="EMBL" id="KAG0666942.1"/>
    </source>
</evidence>
<protein>
    <submittedName>
        <fullName evidence="2">Uncharacterized protein</fullName>
    </submittedName>
</protein>
<comment type="caution">
    <text evidence="2">The sequence shown here is derived from an EMBL/GenBank/DDBJ whole genome shotgun (WGS) entry which is preliminary data.</text>
</comment>
<dbReference type="EMBL" id="PUHQ01000003">
    <property type="protein sequence ID" value="KAG0666942.1"/>
    <property type="molecule type" value="Genomic_DNA"/>
</dbReference>
<organism evidence="2 3">
    <name type="scientific">Rhodotorula mucilaginosa</name>
    <name type="common">Yeast</name>
    <name type="synonym">Rhodotorula rubra</name>
    <dbReference type="NCBI Taxonomy" id="5537"/>
    <lineage>
        <taxon>Eukaryota</taxon>
        <taxon>Fungi</taxon>
        <taxon>Dikarya</taxon>
        <taxon>Basidiomycota</taxon>
        <taxon>Pucciniomycotina</taxon>
        <taxon>Microbotryomycetes</taxon>
        <taxon>Sporidiobolales</taxon>
        <taxon>Sporidiobolaceae</taxon>
        <taxon>Rhodotorula</taxon>
    </lineage>
</organism>
<dbReference type="AlphaFoldDB" id="A0A9P7BAB7"/>
<accession>A0A9P7BAB7</accession>
<gene>
    <name evidence="2" type="ORF">C6P46_003652</name>
</gene>
<dbReference type="Proteomes" id="UP000777482">
    <property type="component" value="Unassembled WGS sequence"/>
</dbReference>
<proteinExistence type="predicted"/>
<feature type="compositionally biased region" description="Low complexity" evidence="1">
    <location>
        <begin position="146"/>
        <end position="165"/>
    </location>
</feature>
<feature type="compositionally biased region" description="Low complexity" evidence="1">
    <location>
        <begin position="13"/>
        <end position="30"/>
    </location>
</feature>
<dbReference type="OrthoDB" id="437973at2759"/>
<evidence type="ECO:0000313" key="3">
    <source>
        <dbReference type="Proteomes" id="UP000777482"/>
    </source>
</evidence>
<sequence>MHANYLGLRGQKSGTAAGGSSRYSRAASQASPSTRCQKCLGLGHYTADCTNKREYKVRPTRTQILKNPKLRTPLTESAPVRTEEMPKQVVLFSRSQEGSSNRLGKSVNREGTAAAILAANEAKRQAKLANAKHEEERGRSSRRRGSVSSSSGGSSRSSSTGQESESQPESESEQVALSHPETTHHHRKAAQHSQSKPIPLPCPFSISVKVKVAGCETSSTRISLAGSVAVKVAQPQHVGYVSLAVATPGE</sequence>
<name>A0A9P7BAB7_RHOMI</name>
<evidence type="ECO:0000256" key="1">
    <source>
        <dbReference type="SAM" id="MobiDB-lite"/>
    </source>
</evidence>